<evidence type="ECO:0000256" key="5">
    <source>
        <dbReference type="SAM" id="SignalP"/>
    </source>
</evidence>
<dbReference type="HOGENOM" id="CLU_082654_0_0_9"/>
<keyword evidence="5" id="KW-0732">Signal</keyword>
<feature type="domain" description="ABC-type glycine betaine transport system substrate-binding" evidence="6">
    <location>
        <begin position="188"/>
        <end position="292"/>
    </location>
</feature>
<evidence type="ECO:0000256" key="2">
    <source>
        <dbReference type="ARBA" id="ARBA00022448"/>
    </source>
</evidence>
<dbReference type="PANTHER" id="PTHR47737">
    <property type="entry name" value="GLYCINE BETAINE/PROLINE BETAINE TRANSPORT SYSTEM PERMEASE PROTEIN PROW"/>
    <property type="match status" value="1"/>
</dbReference>
<dbReference type="Gene3D" id="3.40.190.100">
    <property type="entry name" value="Glycine betaine-binding periplasmic protein, domain 2"/>
    <property type="match status" value="1"/>
</dbReference>
<organism evidence="7 8">
    <name type="scientific">Desulfoscipio gibsoniae DSM 7213</name>
    <dbReference type="NCBI Taxonomy" id="767817"/>
    <lineage>
        <taxon>Bacteria</taxon>
        <taxon>Bacillati</taxon>
        <taxon>Bacillota</taxon>
        <taxon>Clostridia</taxon>
        <taxon>Eubacteriales</taxon>
        <taxon>Desulfallaceae</taxon>
        <taxon>Desulfoscipio</taxon>
    </lineage>
</organism>
<dbReference type="GO" id="GO:0015871">
    <property type="term" value="P:choline transport"/>
    <property type="evidence" value="ECO:0007669"/>
    <property type="project" value="TreeGrafter"/>
</dbReference>
<dbReference type="GO" id="GO:0043190">
    <property type="term" value="C:ATP-binding cassette (ABC) transporter complex"/>
    <property type="evidence" value="ECO:0007669"/>
    <property type="project" value="InterPro"/>
</dbReference>
<keyword evidence="2" id="KW-0813">Transport</keyword>
<keyword evidence="4" id="KW-0472">Membrane</keyword>
<accession>R4KKX5</accession>
<evidence type="ECO:0000313" key="8">
    <source>
        <dbReference type="Proteomes" id="UP000013520"/>
    </source>
</evidence>
<feature type="signal peptide" evidence="5">
    <location>
        <begin position="1"/>
        <end position="23"/>
    </location>
</feature>
<evidence type="ECO:0000256" key="1">
    <source>
        <dbReference type="ARBA" id="ARBA00004236"/>
    </source>
</evidence>
<protein>
    <submittedName>
        <fullName evidence="7">ABC-type proline/glycine betaine transport system, periplasmic component</fullName>
    </submittedName>
</protein>
<dbReference type="EMBL" id="CP003273">
    <property type="protein sequence ID" value="AGL02227.1"/>
    <property type="molecule type" value="Genomic_DNA"/>
</dbReference>
<dbReference type="RefSeq" id="WP_006523590.1">
    <property type="nucleotide sequence ID" value="NC_021184.1"/>
</dbReference>
<evidence type="ECO:0000259" key="6">
    <source>
        <dbReference type="Pfam" id="PF04069"/>
    </source>
</evidence>
<evidence type="ECO:0000256" key="3">
    <source>
        <dbReference type="ARBA" id="ARBA00022475"/>
    </source>
</evidence>
<dbReference type="eggNOG" id="COG2113">
    <property type="taxonomic scope" value="Bacteria"/>
</dbReference>
<dbReference type="GO" id="GO:0031460">
    <property type="term" value="P:glycine betaine transport"/>
    <property type="evidence" value="ECO:0007669"/>
    <property type="project" value="TreeGrafter"/>
</dbReference>
<dbReference type="Gene3D" id="3.10.105.10">
    <property type="entry name" value="Dipeptide-binding Protein, Domain 3"/>
    <property type="match status" value="1"/>
</dbReference>
<keyword evidence="8" id="KW-1185">Reference proteome</keyword>
<dbReference type="AlphaFoldDB" id="R4KKX5"/>
<sequence length="295" mass="32131">MRKVFKVLPLAAVLVLLTAVLFGCGGGDGGGDVQGKIVGIEPGAGIMSATEAAIEEYGLDYQLQDSSSAAMAASLKKAIDNEEWIVVTGWTPHWKFAQWDLKYLDDPKEVYGGEEHIATIARTGLASDNPEVHEMLDKFYWAPADMEAVMLDIQDGMTPDEAADKWIQDNQDRVNEWLPAQEAAEKGKVTLGYVEWDSEIASTHVVKNVLEDMGYEVEAIAVDAGIMWTGIGNGDFDAIVSAWLPGTHGDYYDKVKDNVDNLGANLEGAKIGLVVPTYVTIDSIEELNDAKDKFQ</sequence>
<dbReference type="GO" id="GO:0015226">
    <property type="term" value="F:carnitine transmembrane transporter activity"/>
    <property type="evidence" value="ECO:0007669"/>
    <property type="project" value="TreeGrafter"/>
</dbReference>
<feature type="domain" description="ABC-type glycine betaine transport system substrate-binding" evidence="6">
    <location>
        <begin position="32"/>
        <end position="168"/>
    </location>
</feature>
<feature type="chain" id="PRO_5039354790" evidence="5">
    <location>
        <begin position="24"/>
        <end position="295"/>
    </location>
</feature>
<proteinExistence type="predicted"/>
<dbReference type="STRING" id="767817.Desgi_2826"/>
<dbReference type="SUPFAM" id="SSF53850">
    <property type="entry name" value="Periplasmic binding protein-like II"/>
    <property type="match status" value="2"/>
</dbReference>
<evidence type="ECO:0000313" key="7">
    <source>
        <dbReference type="EMBL" id="AGL02227.1"/>
    </source>
</evidence>
<dbReference type="Proteomes" id="UP000013520">
    <property type="component" value="Chromosome"/>
</dbReference>
<reference evidence="7 8" key="1">
    <citation type="submission" date="2012-01" db="EMBL/GenBank/DDBJ databases">
        <title>Complete sequence of Desulfotomaculum gibsoniae DSM 7213.</title>
        <authorList>
            <consortium name="US DOE Joint Genome Institute"/>
            <person name="Lucas S."/>
            <person name="Han J."/>
            <person name="Lapidus A."/>
            <person name="Cheng J.-F."/>
            <person name="Goodwin L."/>
            <person name="Pitluck S."/>
            <person name="Peters L."/>
            <person name="Ovchinnikova G."/>
            <person name="Teshima H."/>
            <person name="Detter J.C."/>
            <person name="Han C."/>
            <person name="Tapia R."/>
            <person name="Land M."/>
            <person name="Hauser L."/>
            <person name="Kyrpides N."/>
            <person name="Ivanova N."/>
            <person name="Pagani I."/>
            <person name="Parshina S."/>
            <person name="Plugge C."/>
            <person name="Muyzer G."/>
            <person name="Kuever J."/>
            <person name="Ivanova A."/>
            <person name="Nazina T."/>
            <person name="Klenk H.-P."/>
            <person name="Brambilla E."/>
            <person name="Spring S."/>
            <person name="Stams A.F."/>
            <person name="Woyke T."/>
        </authorList>
    </citation>
    <scope>NUCLEOTIDE SEQUENCE [LARGE SCALE GENOMIC DNA]</scope>
    <source>
        <strain evidence="7 8">DSM 7213</strain>
    </source>
</reference>
<dbReference type="GO" id="GO:0005275">
    <property type="term" value="F:amine transmembrane transporter activity"/>
    <property type="evidence" value="ECO:0007669"/>
    <property type="project" value="TreeGrafter"/>
</dbReference>
<comment type="subcellular location">
    <subcellularLocation>
        <location evidence="1">Cell membrane</location>
    </subcellularLocation>
</comment>
<gene>
    <name evidence="7" type="ORF">Desgi_2826</name>
</gene>
<dbReference type="PANTHER" id="PTHR47737:SF1">
    <property type="entry name" value="GLYCINE BETAINE_PROLINE BETAINE TRANSPORT SYSTEM PERMEASE PROTEIN PROW"/>
    <property type="match status" value="1"/>
</dbReference>
<dbReference type="PROSITE" id="PS51257">
    <property type="entry name" value="PROKAR_LIPOPROTEIN"/>
    <property type="match status" value="1"/>
</dbReference>
<evidence type="ECO:0000256" key="4">
    <source>
        <dbReference type="ARBA" id="ARBA00023136"/>
    </source>
</evidence>
<name>R4KKX5_9FIRM</name>
<dbReference type="InterPro" id="IPR007210">
    <property type="entry name" value="ABC_Gly_betaine_transp_sub-bd"/>
</dbReference>
<keyword evidence="3" id="KW-1003">Cell membrane</keyword>
<dbReference type="Pfam" id="PF04069">
    <property type="entry name" value="OpuAC"/>
    <property type="match status" value="2"/>
</dbReference>
<dbReference type="KEGG" id="dgi:Desgi_2826"/>